<evidence type="ECO:0000259" key="1">
    <source>
        <dbReference type="PROSITE" id="PS50878"/>
    </source>
</evidence>
<dbReference type="CDD" id="cd01650">
    <property type="entry name" value="RT_nLTR_like"/>
    <property type="match status" value="1"/>
</dbReference>
<feature type="domain" description="Reverse transcriptase" evidence="1">
    <location>
        <begin position="54"/>
        <end position="336"/>
    </location>
</feature>
<dbReference type="Pfam" id="PF00078">
    <property type="entry name" value="RVT_1"/>
    <property type="match status" value="1"/>
</dbReference>
<dbReference type="EnsemblPlants" id="HORVU.MOREX.r3.4HG0388830.1">
    <property type="protein sequence ID" value="HORVU.MOREX.r3.4HG0388830.1.CDS1"/>
    <property type="gene ID" value="HORVU.MOREX.r3.4HG0388830"/>
</dbReference>
<dbReference type="Proteomes" id="UP000011116">
    <property type="component" value="Chromosome 4H"/>
</dbReference>
<reference evidence="2" key="2">
    <citation type="submission" date="2020-10" db="EMBL/GenBank/DDBJ databases">
        <authorList>
            <person name="Scholz U."/>
            <person name="Mascher M."/>
            <person name="Fiebig A."/>
        </authorList>
    </citation>
    <scope>NUCLEOTIDE SEQUENCE [LARGE SCALE GENOMIC DNA]</scope>
    <source>
        <strain evidence="2">cv. Morex</strain>
    </source>
</reference>
<dbReference type="PANTHER" id="PTHR46890:SF48">
    <property type="entry name" value="RNA-DIRECTED DNA POLYMERASE"/>
    <property type="match status" value="1"/>
</dbReference>
<reference evidence="3" key="1">
    <citation type="journal article" date="2012" name="Nature">
        <title>A physical, genetic and functional sequence assembly of the barley genome.</title>
        <authorList>
            <consortium name="The International Barley Genome Sequencing Consortium"/>
            <person name="Mayer K.F."/>
            <person name="Waugh R."/>
            <person name="Brown J.W."/>
            <person name="Schulman A."/>
            <person name="Langridge P."/>
            <person name="Platzer M."/>
            <person name="Fincher G.B."/>
            <person name="Muehlbauer G.J."/>
            <person name="Sato K."/>
            <person name="Close T.J."/>
            <person name="Wise R.P."/>
            <person name="Stein N."/>
        </authorList>
    </citation>
    <scope>NUCLEOTIDE SEQUENCE [LARGE SCALE GENOMIC DNA]</scope>
    <source>
        <strain evidence="3">cv. Morex</strain>
    </source>
</reference>
<dbReference type="InterPro" id="IPR043502">
    <property type="entry name" value="DNA/RNA_pol_sf"/>
</dbReference>
<protein>
    <recommendedName>
        <fullName evidence="1">Reverse transcriptase domain-containing protein</fullName>
    </recommendedName>
</protein>
<proteinExistence type="predicted"/>
<dbReference type="Gramene" id="HORVU.MOREX.r3.4HG0388830.1">
    <property type="protein sequence ID" value="HORVU.MOREX.r3.4HG0388830.1.CDS1"/>
    <property type="gene ID" value="HORVU.MOREX.r3.4HG0388830"/>
</dbReference>
<organism evidence="2 3">
    <name type="scientific">Hordeum vulgare subsp. vulgare</name>
    <name type="common">Domesticated barley</name>
    <dbReference type="NCBI Taxonomy" id="112509"/>
    <lineage>
        <taxon>Eukaryota</taxon>
        <taxon>Viridiplantae</taxon>
        <taxon>Streptophyta</taxon>
        <taxon>Embryophyta</taxon>
        <taxon>Tracheophyta</taxon>
        <taxon>Spermatophyta</taxon>
        <taxon>Magnoliopsida</taxon>
        <taxon>Liliopsida</taxon>
        <taxon>Poales</taxon>
        <taxon>Poaceae</taxon>
        <taxon>BOP clade</taxon>
        <taxon>Pooideae</taxon>
        <taxon>Triticodae</taxon>
        <taxon>Triticeae</taxon>
        <taxon>Hordeinae</taxon>
        <taxon>Hordeum</taxon>
    </lineage>
</organism>
<name>A0A8I6XDB9_HORVV</name>
<evidence type="ECO:0000313" key="3">
    <source>
        <dbReference type="Proteomes" id="UP000011116"/>
    </source>
</evidence>
<sequence length="337" mass="38091">MNASLVKEFSEKEISDALFEIGPLKAPGPDGFPARFFQWNWDIIKKDVIEAIQGFFENGNLHEGINDTSIVLIPKGKNAKSLKDFRPISLCNVIYKVISKCLVNRLRPLLGELISETQSAFIPGRIITDNAIIVFECFHKIRHSKNPRDTHCAYKLDLAKAYDMVEWVFLEETMQKMGFHARWISWIMKCVMSVWFSVMLNGELLEQFLPTRGLRQGDPLSPYLFLLVADGLATIFNREVQSGSISPIKVARNSPGISNLLFADDSLVFFKASCEQARSVKRALQMFQRCTGQLLSSSKCLILFSECCLVDVQEEIKDILACESSTFESKYLGLPTP</sequence>
<dbReference type="SMR" id="A0A8I6XDB9"/>
<dbReference type="AlphaFoldDB" id="A0A8I6XDB9"/>
<keyword evidence="3" id="KW-1185">Reference proteome</keyword>
<dbReference type="PROSITE" id="PS50878">
    <property type="entry name" value="RT_POL"/>
    <property type="match status" value="1"/>
</dbReference>
<dbReference type="SUPFAM" id="SSF56672">
    <property type="entry name" value="DNA/RNA polymerases"/>
    <property type="match status" value="1"/>
</dbReference>
<accession>A0A8I6XDB9</accession>
<dbReference type="InterPro" id="IPR052343">
    <property type="entry name" value="Retrotransposon-Effector_Assoc"/>
</dbReference>
<reference evidence="2" key="3">
    <citation type="submission" date="2022-01" db="UniProtKB">
        <authorList>
            <consortium name="EnsemblPlants"/>
        </authorList>
    </citation>
    <scope>IDENTIFICATION</scope>
    <source>
        <strain evidence="2">subsp. vulgare</strain>
    </source>
</reference>
<dbReference type="InterPro" id="IPR000477">
    <property type="entry name" value="RT_dom"/>
</dbReference>
<dbReference type="PANTHER" id="PTHR46890">
    <property type="entry name" value="NON-LTR RETROLELEMENT REVERSE TRANSCRIPTASE-LIKE PROTEIN-RELATED"/>
    <property type="match status" value="1"/>
</dbReference>
<evidence type="ECO:0000313" key="2">
    <source>
        <dbReference type="EnsemblPlants" id="HORVU.MOREX.r3.4HG0388830.1.CDS1"/>
    </source>
</evidence>